<proteinExistence type="predicted"/>
<keyword evidence="2" id="KW-1185">Reference proteome</keyword>
<organism evidence="1 2">
    <name type="scientific">Protopolystoma xenopodis</name>
    <dbReference type="NCBI Taxonomy" id="117903"/>
    <lineage>
        <taxon>Eukaryota</taxon>
        <taxon>Metazoa</taxon>
        <taxon>Spiralia</taxon>
        <taxon>Lophotrochozoa</taxon>
        <taxon>Platyhelminthes</taxon>
        <taxon>Monogenea</taxon>
        <taxon>Polyopisthocotylea</taxon>
        <taxon>Polystomatidea</taxon>
        <taxon>Polystomatidae</taxon>
        <taxon>Protopolystoma</taxon>
    </lineage>
</organism>
<protein>
    <submittedName>
        <fullName evidence="1">Uncharacterized protein</fullName>
    </submittedName>
</protein>
<evidence type="ECO:0000313" key="1">
    <source>
        <dbReference type="EMBL" id="VEL14540.1"/>
    </source>
</evidence>
<evidence type="ECO:0000313" key="2">
    <source>
        <dbReference type="Proteomes" id="UP000784294"/>
    </source>
</evidence>
<dbReference type="Proteomes" id="UP000784294">
    <property type="component" value="Unassembled WGS sequence"/>
</dbReference>
<gene>
    <name evidence="1" type="ORF">PXEA_LOCUS7980</name>
</gene>
<reference evidence="1" key="1">
    <citation type="submission" date="2018-11" db="EMBL/GenBank/DDBJ databases">
        <authorList>
            <consortium name="Pathogen Informatics"/>
        </authorList>
    </citation>
    <scope>NUCLEOTIDE SEQUENCE</scope>
</reference>
<dbReference type="EMBL" id="CAAALY010021554">
    <property type="protein sequence ID" value="VEL14540.1"/>
    <property type="molecule type" value="Genomic_DNA"/>
</dbReference>
<accession>A0A3S5CJZ1</accession>
<dbReference type="Gene3D" id="1.20.920.60">
    <property type="match status" value="1"/>
</dbReference>
<sequence length="49" mass="5470">MGPVYEAALLGVTSLTKEALDEVRTYREPPDGVKICMKTVCMLLGREER</sequence>
<name>A0A3S5CJZ1_9PLAT</name>
<comment type="caution">
    <text evidence="1">The sequence shown here is derived from an EMBL/GenBank/DDBJ whole genome shotgun (WGS) entry which is preliminary data.</text>
</comment>
<dbReference type="OrthoDB" id="6129702at2759"/>
<dbReference type="AlphaFoldDB" id="A0A3S5CJZ1"/>